<accession>A0A2S5R8P0</accession>
<protein>
    <submittedName>
        <fullName evidence="2">Uncharacterized protein</fullName>
    </submittedName>
</protein>
<gene>
    <name evidence="2" type="ORF">HCUR_00848</name>
</gene>
<evidence type="ECO:0000313" key="2">
    <source>
        <dbReference type="EMBL" id="PPE03709.1"/>
    </source>
</evidence>
<dbReference type="AlphaFoldDB" id="A0A2S5R8P0"/>
<sequence length="58" mass="6839">MTDFDLCCVAEKNRGFFIALLIIFVRIFLCNRLLDEYKFKHTVERGFRLKSSDFLASS</sequence>
<dbReference type="Proteomes" id="UP000239425">
    <property type="component" value="Unassembled WGS sequence"/>
</dbReference>
<name>A0A2S5R8P0_9PROT</name>
<keyword evidence="3" id="KW-1185">Reference proteome</keyword>
<keyword evidence="1" id="KW-1133">Transmembrane helix</keyword>
<dbReference type="EMBL" id="PHHC01000083">
    <property type="protein sequence ID" value="PPE03709.1"/>
    <property type="molecule type" value="Genomic_DNA"/>
</dbReference>
<keyword evidence="1" id="KW-0812">Transmembrane</keyword>
<reference evidence="2 3" key="1">
    <citation type="submission" date="2017-11" db="EMBL/GenBank/DDBJ databases">
        <title>Comparative genomic analysis of Holospora spp., intranuclear symbionts of paramecia.</title>
        <authorList>
            <person name="Garushyants S.K."/>
            <person name="Beliavskaya A."/>
            <person name="Malko D.B."/>
            <person name="Logacheva M.D."/>
            <person name="Rautian M.S."/>
            <person name="Gelfand M.S."/>
        </authorList>
    </citation>
    <scope>NUCLEOTIDE SEQUENCE [LARGE SCALE GENOMIC DNA]</scope>
    <source>
        <strain evidence="3">02AZ16</strain>
    </source>
</reference>
<evidence type="ECO:0000313" key="3">
    <source>
        <dbReference type="Proteomes" id="UP000239425"/>
    </source>
</evidence>
<evidence type="ECO:0000256" key="1">
    <source>
        <dbReference type="SAM" id="Phobius"/>
    </source>
</evidence>
<comment type="caution">
    <text evidence="2">The sequence shown here is derived from an EMBL/GenBank/DDBJ whole genome shotgun (WGS) entry which is preliminary data.</text>
</comment>
<organism evidence="2 3">
    <name type="scientific">Holospora curviuscula</name>
    <dbReference type="NCBI Taxonomy" id="1082868"/>
    <lineage>
        <taxon>Bacteria</taxon>
        <taxon>Pseudomonadati</taxon>
        <taxon>Pseudomonadota</taxon>
        <taxon>Alphaproteobacteria</taxon>
        <taxon>Holosporales</taxon>
        <taxon>Holosporaceae</taxon>
        <taxon>Holospora</taxon>
    </lineage>
</organism>
<feature type="transmembrane region" description="Helical" evidence="1">
    <location>
        <begin position="15"/>
        <end position="34"/>
    </location>
</feature>
<keyword evidence="1" id="KW-0472">Membrane</keyword>
<proteinExistence type="predicted"/>